<feature type="chain" id="PRO_5012390698" description="Lipoprotein" evidence="1">
    <location>
        <begin position="30"/>
        <end position="95"/>
    </location>
</feature>
<dbReference type="RefSeq" id="WP_237157983.1">
    <property type="nucleotide sequence ID" value="NZ_CP014782.1"/>
</dbReference>
<dbReference type="PROSITE" id="PS51257">
    <property type="entry name" value="PROKAR_LIPOPROTEIN"/>
    <property type="match status" value="1"/>
</dbReference>
<dbReference type="KEGG" id="spsw:Sps_00745"/>
<accession>A0A1S6HKB6</accession>
<evidence type="ECO:0000256" key="1">
    <source>
        <dbReference type="SAM" id="SignalP"/>
    </source>
</evidence>
<dbReference type="AlphaFoldDB" id="A0A1S6HKB6"/>
<sequence>MGFYDKNNKSIMKLSCVLIGLCISLLGCAELNDFPMDQSYQQVKQLQILDMGAPERNEGIVGTLDGQYGERVMKAYRESNYPPKHARGHIAVKVD</sequence>
<feature type="signal peptide" evidence="1">
    <location>
        <begin position="1"/>
        <end position="29"/>
    </location>
</feature>
<keyword evidence="1" id="KW-0732">Signal</keyword>
<dbReference type="Proteomes" id="UP000189545">
    <property type="component" value="Chromosome"/>
</dbReference>
<dbReference type="STRING" id="225848.Sps_00745"/>
<protein>
    <recommendedName>
        <fullName evidence="4">Lipoprotein</fullName>
    </recommendedName>
</protein>
<evidence type="ECO:0000313" key="2">
    <source>
        <dbReference type="EMBL" id="AQS35938.1"/>
    </source>
</evidence>
<dbReference type="EMBL" id="CP014782">
    <property type="protein sequence ID" value="AQS35938.1"/>
    <property type="molecule type" value="Genomic_DNA"/>
</dbReference>
<keyword evidence="3" id="KW-1185">Reference proteome</keyword>
<gene>
    <name evidence="2" type="ORF">Sps_00745</name>
</gene>
<name>A0A1S6HKB6_9GAMM</name>
<organism evidence="2 3">
    <name type="scientific">Shewanella psychrophila</name>
    <dbReference type="NCBI Taxonomy" id="225848"/>
    <lineage>
        <taxon>Bacteria</taxon>
        <taxon>Pseudomonadati</taxon>
        <taxon>Pseudomonadota</taxon>
        <taxon>Gammaproteobacteria</taxon>
        <taxon>Alteromonadales</taxon>
        <taxon>Shewanellaceae</taxon>
        <taxon>Shewanella</taxon>
    </lineage>
</organism>
<evidence type="ECO:0008006" key="4">
    <source>
        <dbReference type="Google" id="ProtNLM"/>
    </source>
</evidence>
<proteinExistence type="predicted"/>
<reference evidence="2 3" key="1">
    <citation type="submission" date="2016-03" db="EMBL/GenBank/DDBJ databases">
        <title>Complete genome sequence of Shewanella psychrophila WP2, a deep sea bacterium isolated from west Pacific sediment.</title>
        <authorList>
            <person name="Xu G."/>
            <person name="Jian H."/>
        </authorList>
    </citation>
    <scope>NUCLEOTIDE SEQUENCE [LARGE SCALE GENOMIC DNA]</scope>
    <source>
        <strain evidence="2 3">WP2</strain>
    </source>
</reference>
<evidence type="ECO:0000313" key="3">
    <source>
        <dbReference type="Proteomes" id="UP000189545"/>
    </source>
</evidence>